<proteinExistence type="predicted"/>
<dbReference type="AlphaFoldDB" id="A0A8W7Q4C5"/>
<dbReference type="Proteomes" id="UP000075882">
    <property type="component" value="Unassembled WGS sequence"/>
</dbReference>
<evidence type="ECO:0000313" key="2">
    <source>
        <dbReference type="EnsemblMetazoa" id="ACOM042589-PA.1"/>
    </source>
</evidence>
<dbReference type="CDD" id="cd20272">
    <property type="entry name" value="Complex1_LYR_MIEF1-MP"/>
    <property type="match status" value="1"/>
</dbReference>
<name>A0A8W7Q4C5_ANOCL</name>
<sequence>MNVVPASTKRLVLSLYRDLLRYGAQLQHTDQDYFLNRIRREFRQSASLTDPKEIEFCYKVTPTPLSRFCTVSP</sequence>
<dbReference type="InterPro" id="IPR045300">
    <property type="entry name" value="Complex1_LYR_MIEF1-MP"/>
</dbReference>
<feature type="domain" description="Complex 1 LYR protein" evidence="1">
    <location>
        <begin position="12"/>
        <end position="59"/>
    </location>
</feature>
<accession>A0A8W7Q4C5</accession>
<protein>
    <recommendedName>
        <fullName evidence="1">Complex 1 LYR protein domain-containing protein</fullName>
    </recommendedName>
</protein>
<dbReference type="InterPro" id="IPR008011">
    <property type="entry name" value="Complex1_LYR_dom"/>
</dbReference>
<dbReference type="Pfam" id="PF05347">
    <property type="entry name" value="Complex1_LYR"/>
    <property type="match status" value="1"/>
</dbReference>
<evidence type="ECO:0000259" key="1">
    <source>
        <dbReference type="Pfam" id="PF05347"/>
    </source>
</evidence>
<reference evidence="2" key="1">
    <citation type="submission" date="2022-08" db="UniProtKB">
        <authorList>
            <consortium name="EnsemblMetazoa"/>
        </authorList>
    </citation>
    <scope>IDENTIFICATION</scope>
</reference>
<organism evidence="2">
    <name type="scientific">Anopheles coluzzii</name>
    <name type="common">African malaria mosquito</name>
    <dbReference type="NCBI Taxonomy" id="1518534"/>
    <lineage>
        <taxon>Eukaryota</taxon>
        <taxon>Metazoa</taxon>
        <taxon>Ecdysozoa</taxon>
        <taxon>Arthropoda</taxon>
        <taxon>Hexapoda</taxon>
        <taxon>Insecta</taxon>
        <taxon>Pterygota</taxon>
        <taxon>Neoptera</taxon>
        <taxon>Endopterygota</taxon>
        <taxon>Diptera</taxon>
        <taxon>Nematocera</taxon>
        <taxon>Culicoidea</taxon>
        <taxon>Culicidae</taxon>
        <taxon>Anophelinae</taxon>
        <taxon>Anopheles</taxon>
    </lineage>
</organism>
<dbReference type="VEuPathDB" id="VectorBase:ACON2_041409"/>
<dbReference type="EnsemblMetazoa" id="ACOM042589-RA">
    <property type="protein sequence ID" value="ACOM042589-PA.1"/>
    <property type="gene ID" value="ACOM042589"/>
</dbReference>